<gene>
    <name evidence="3" type="ORF">FDP41_009315</name>
</gene>
<evidence type="ECO:0000256" key="1">
    <source>
        <dbReference type="SAM" id="Phobius"/>
    </source>
</evidence>
<dbReference type="OMA" id="ACHAYVA"/>
<dbReference type="EMBL" id="VFQX01000068">
    <property type="protein sequence ID" value="KAF0972412.1"/>
    <property type="molecule type" value="Genomic_DNA"/>
</dbReference>
<keyword evidence="1" id="KW-0472">Membrane</keyword>
<dbReference type="AlphaFoldDB" id="A0A6A5BBX8"/>
<dbReference type="RefSeq" id="XP_044557127.1">
    <property type="nucleotide sequence ID" value="XM_044713261.1"/>
</dbReference>
<keyword evidence="4" id="KW-1185">Reference proteome</keyword>
<protein>
    <submittedName>
        <fullName evidence="3">Uncharacterized protein</fullName>
    </submittedName>
</protein>
<evidence type="ECO:0000256" key="2">
    <source>
        <dbReference type="SAM" id="SignalP"/>
    </source>
</evidence>
<organism evidence="3 4">
    <name type="scientific">Naegleria fowleri</name>
    <name type="common">Brain eating amoeba</name>
    <dbReference type="NCBI Taxonomy" id="5763"/>
    <lineage>
        <taxon>Eukaryota</taxon>
        <taxon>Discoba</taxon>
        <taxon>Heterolobosea</taxon>
        <taxon>Tetramitia</taxon>
        <taxon>Eutetramitia</taxon>
        <taxon>Vahlkampfiidae</taxon>
        <taxon>Naegleria</taxon>
    </lineage>
</organism>
<keyword evidence="1" id="KW-1133">Transmembrane helix</keyword>
<feature type="transmembrane region" description="Helical" evidence="1">
    <location>
        <begin position="252"/>
        <end position="272"/>
    </location>
</feature>
<reference evidence="3 4" key="1">
    <citation type="journal article" date="2019" name="Sci. Rep.">
        <title>Nanopore sequencing improves the draft genome of the human pathogenic amoeba Naegleria fowleri.</title>
        <authorList>
            <person name="Liechti N."/>
            <person name="Schurch N."/>
            <person name="Bruggmann R."/>
            <person name="Wittwer M."/>
        </authorList>
    </citation>
    <scope>NUCLEOTIDE SEQUENCE [LARGE SCALE GENOMIC DNA]</scope>
    <source>
        <strain evidence="3 4">ATCC 30894</strain>
    </source>
</reference>
<proteinExistence type="predicted"/>
<dbReference type="SUPFAM" id="SSF53850">
    <property type="entry name" value="Periplasmic binding protein-like II"/>
    <property type="match status" value="1"/>
</dbReference>
<feature type="signal peptide" evidence="2">
    <location>
        <begin position="1"/>
        <end position="25"/>
    </location>
</feature>
<feature type="chain" id="PRO_5025560747" evidence="2">
    <location>
        <begin position="26"/>
        <end position="273"/>
    </location>
</feature>
<sequence>MNQKSQFLLALALLCVCATALLVQAQSVSVRVLNKAIYDMLNDKTTSRGFTSIHQAYFGDSVMHAPVDKCTTFTSWPSASEVGSDPTFAQILTRKYIVFGTNSVNNSPKRYNYVGVGPNYGSCTGFEADIASSIAYRIAGLVPRSSIVDFTCPYQNDGNGVVRGNLATNVTFNSISDLDQPEITLCVQKGLPYTLTRDAVACHAYVAPLINGLFQAKTDAPKLTYLGLIGSSSDVSIAVRKSAVSSRSSNAASMNLCLLLIFSAIFGVFALLL</sequence>
<dbReference type="Proteomes" id="UP000444721">
    <property type="component" value="Unassembled WGS sequence"/>
</dbReference>
<dbReference type="OrthoDB" id="10260844at2759"/>
<accession>A0A6A5BBX8</accession>
<keyword evidence="1" id="KW-0812">Transmembrane</keyword>
<keyword evidence="2" id="KW-0732">Signal</keyword>
<dbReference type="VEuPathDB" id="AmoebaDB:FDP41_009315"/>
<evidence type="ECO:0000313" key="3">
    <source>
        <dbReference type="EMBL" id="KAF0972412.1"/>
    </source>
</evidence>
<name>A0A6A5BBX8_NAEFO</name>
<dbReference type="GeneID" id="68116532"/>
<evidence type="ECO:0000313" key="4">
    <source>
        <dbReference type="Proteomes" id="UP000444721"/>
    </source>
</evidence>
<dbReference type="VEuPathDB" id="AmoebaDB:NF0129650"/>
<dbReference type="VEuPathDB" id="AmoebaDB:NfTy_061470"/>
<comment type="caution">
    <text evidence="3">The sequence shown here is derived from an EMBL/GenBank/DDBJ whole genome shotgun (WGS) entry which is preliminary data.</text>
</comment>